<name>A0AAV9EHP6_ACOCL</name>
<keyword evidence="3" id="KW-1185">Reference proteome</keyword>
<dbReference type="EMBL" id="JAUJYO010000006">
    <property type="protein sequence ID" value="KAK1313031.1"/>
    <property type="molecule type" value="Genomic_DNA"/>
</dbReference>
<sequence length="422" mass="46369">MASSADSAAAAAISATEGPVMNLMNKRLRNLRKKYNRIVQMEESASQGKPLNKEQEEVLRSKPAVAALIDEYERLRSPLSSALQEELSLHTASTAEDLLKLLYFGSLFDVKPQSEFTSTMLTRTHERGCCLTYDYVTEDATDLLGERDLDALSLLGGLLTSRPPLAGISHRNAFVSCVHHAKRWLDRSNEPFQPDSDVTYADLRERLNKIMASDYFTTTPELKGPVDMAAAVEQFTVAAQVPAVESPVPLPAVQAEDAPADEQQKDEEESVNFSQNEVSVEQTSLVNEAPTTDGVETMDSAGDATPEEEQNKVPTDEEHQRVDREFRDQQNVNRRPYPNQRGGSRGGGRRGYYGNDRVGRGGRGGASYQNGRDQNYESGYQQKNYYNPKGRGGRGGQGGSAAYTNHGLTTYAPHVPVNAETG</sequence>
<accession>A0AAV9EHP6</accession>
<evidence type="ECO:0000256" key="1">
    <source>
        <dbReference type="SAM" id="MobiDB-lite"/>
    </source>
</evidence>
<reference evidence="2" key="2">
    <citation type="submission" date="2023-06" db="EMBL/GenBank/DDBJ databases">
        <authorList>
            <person name="Ma L."/>
            <person name="Liu K.-W."/>
            <person name="Li Z."/>
            <person name="Hsiao Y.-Y."/>
            <person name="Qi Y."/>
            <person name="Fu T."/>
            <person name="Tang G."/>
            <person name="Zhang D."/>
            <person name="Sun W.-H."/>
            <person name="Liu D.-K."/>
            <person name="Li Y."/>
            <person name="Chen G.-Z."/>
            <person name="Liu X.-D."/>
            <person name="Liao X.-Y."/>
            <person name="Jiang Y.-T."/>
            <person name="Yu X."/>
            <person name="Hao Y."/>
            <person name="Huang J."/>
            <person name="Zhao X.-W."/>
            <person name="Ke S."/>
            <person name="Chen Y.-Y."/>
            <person name="Wu W.-L."/>
            <person name="Hsu J.-L."/>
            <person name="Lin Y.-F."/>
            <person name="Huang M.-D."/>
            <person name="Li C.-Y."/>
            <person name="Huang L."/>
            <person name="Wang Z.-W."/>
            <person name="Zhao X."/>
            <person name="Zhong W.-Y."/>
            <person name="Peng D.-H."/>
            <person name="Ahmad S."/>
            <person name="Lan S."/>
            <person name="Zhang J.-S."/>
            <person name="Tsai W.-C."/>
            <person name="Van De Peer Y."/>
            <person name="Liu Z.-J."/>
        </authorList>
    </citation>
    <scope>NUCLEOTIDE SEQUENCE</scope>
    <source>
        <strain evidence="2">CP</strain>
        <tissue evidence="2">Leaves</tissue>
    </source>
</reference>
<proteinExistence type="predicted"/>
<dbReference type="AlphaFoldDB" id="A0AAV9EHP6"/>
<evidence type="ECO:0000313" key="3">
    <source>
        <dbReference type="Proteomes" id="UP001180020"/>
    </source>
</evidence>
<feature type="compositionally biased region" description="Polar residues" evidence="1">
    <location>
        <begin position="271"/>
        <end position="290"/>
    </location>
</feature>
<dbReference type="PANTHER" id="PTHR37736:SF1">
    <property type="entry name" value="GLYCINE-RICH PROTEIN"/>
    <property type="match status" value="1"/>
</dbReference>
<feature type="compositionally biased region" description="Basic and acidic residues" evidence="1">
    <location>
        <begin position="309"/>
        <end position="328"/>
    </location>
</feature>
<dbReference type="PANTHER" id="PTHR37736">
    <property type="entry name" value="GLYCINE-RICH PROTEIN"/>
    <property type="match status" value="1"/>
</dbReference>
<feature type="compositionally biased region" description="Acidic residues" evidence="1">
    <location>
        <begin position="258"/>
        <end position="270"/>
    </location>
</feature>
<comment type="caution">
    <text evidence="2">The sequence shown here is derived from an EMBL/GenBank/DDBJ whole genome shotgun (WGS) entry which is preliminary data.</text>
</comment>
<evidence type="ECO:0000313" key="2">
    <source>
        <dbReference type="EMBL" id="KAK1313031.1"/>
    </source>
</evidence>
<evidence type="ECO:0008006" key="4">
    <source>
        <dbReference type="Google" id="ProtNLM"/>
    </source>
</evidence>
<organism evidence="2 3">
    <name type="scientific">Acorus calamus</name>
    <name type="common">Sweet flag</name>
    <dbReference type="NCBI Taxonomy" id="4465"/>
    <lineage>
        <taxon>Eukaryota</taxon>
        <taxon>Viridiplantae</taxon>
        <taxon>Streptophyta</taxon>
        <taxon>Embryophyta</taxon>
        <taxon>Tracheophyta</taxon>
        <taxon>Spermatophyta</taxon>
        <taxon>Magnoliopsida</taxon>
        <taxon>Liliopsida</taxon>
        <taxon>Acoraceae</taxon>
        <taxon>Acorus</taxon>
    </lineage>
</organism>
<protein>
    <recommendedName>
        <fullName evidence="4">Glycine-rich protein</fullName>
    </recommendedName>
</protein>
<reference evidence="2" key="1">
    <citation type="journal article" date="2023" name="Nat. Commun.">
        <title>Diploid and tetraploid genomes of Acorus and the evolution of monocots.</title>
        <authorList>
            <person name="Ma L."/>
            <person name="Liu K.W."/>
            <person name="Li Z."/>
            <person name="Hsiao Y.Y."/>
            <person name="Qi Y."/>
            <person name="Fu T."/>
            <person name="Tang G.D."/>
            <person name="Zhang D."/>
            <person name="Sun W.H."/>
            <person name="Liu D.K."/>
            <person name="Li Y."/>
            <person name="Chen G.Z."/>
            <person name="Liu X.D."/>
            <person name="Liao X.Y."/>
            <person name="Jiang Y.T."/>
            <person name="Yu X."/>
            <person name="Hao Y."/>
            <person name="Huang J."/>
            <person name="Zhao X.W."/>
            <person name="Ke S."/>
            <person name="Chen Y.Y."/>
            <person name="Wu W.L."/>
            <person name="Hsu J.L."/>
            <person name="Lin Y.F."/>
            <person name="Huang M.D."/>
            <person name="Li C.Y."/>
            <person name="Huang L."/>
            <person name="Wang Z.W."/>
            <person name="Zhao X."/>
            <person name="Zhong W.Y."/>
            <person name="Peng D.H."/>
            <person name="Ahmad S."/>
            <person name="Lan S."/>
            <person name="Zhang J.S."/>
            <person name="Tsai W.C."/>
            <person name="Van de Peer Y."/>
            <person name="Liu Z.J."/>
        </authorList>
    </citation>
    <scope>NUCLEOTIDE SEQUENCE</scope>
    <source>
        <strain evidence="2">CP</strain>
    </source>
</reference>
<feature type="region of interest" description="Disordered" evidence="1">
    <location>
        <begin position="254"/>
        <end position="407"/>
    </location>
</feature>
<gene>
    <name evidence="2" type="ORF">QJS10_CPA06g00636</name>
</gene>
<dbReference type="Proteomes" id="UP001180020">
    <property type="component" value="Unassembled WGS sequence"/>
</dbReference>
<feature type="compositionally biased region" description="Polar residues" evidence="1">
    <location>
        <begin position="376"/>
        <end position="385"/>
    </location>
</feature>